<dbReference type="InterPro" id="IPR003439">
    <property type="entry name" value="ABC_transporter-like_ATP-bd"/>
</dbReference>
<keyword evidence="8 9" id="KW-0472">Membrane</keyword>
<dbReference type="GO" id="GO:0005524">
    <property type="term" value="F:ATP binding"/>
    <property type="evidence" value="ECO:0007669"/>
    <property type="project" value="UniProtKB-KW"/>
</dbReference>
<dbReference type="PROSITE" id="PS50893">
    <property type="entry name" value="ABC_TRANSPORTER_2"/>
    <property type="match status" value="2"/>
</dbReference>
<dbReference type="Proteomes" id="UP000185478">
    <property type="component" value="Chromosome"/>
</dbReference>
<keyword evidence="6" id="KW-0067">ATP-binding</keyword>
<dbReference type="InterPro" id="IPR050095">
    <property type="entry name" value="ECF_ABC_transporter_ATP-bd"/>
</dbReference>
<dbReference type="KEGG" id="caqu:CAQU_04215"/>
<comment type="similarity">
    <text evidence="2">Belongs to the ABC transporter superfamily.</text>
</comment>
<dbReference type="RefSeq" id="WP_075725466.1">
    <property type="nucleotide sequence ID" value="NZ_CP009245.1"/>
</dbReference>
<evidence type="ECO:0000256" key="1">
    <source>
        <dbReference type="ARBA" id="ARBA00004141"/>
    </source>
</evidence>
<dbReference type="PROSITE" id="PS00211">
    <property type="entry name" value="ABC_TRANSPORTER_1"/>
    <property type="match status" value="1"/>
</dbReference>
<dbReference type="SUPFAM" id="SSF52540">
    <property type="entry name" value="P-loop containing nucleoside triphosphate hydrolases"/>
    <property type="match status" value="2"/>
</dbReference>
<protein>
    <recommendedName>
        <fullName evidence="10">ABC transporter domain-containing protein</fullName>
    </recommendedName>
</protein>
<evidence type="ECO:0000256" key="7">
    <source>
        <dbReference type="ARBA" id="ARBA00022989"/>
    </source>
</evidence>
<evidence type="ECO:0000256" key="6">
    <source>
        <dbReference type="ARBA" id="ARBA00022840"/>
    </source>
</evidence>
<dbReference type="InterPro" id="IPR027417">
    <property type="entry name" value="P-loop_NTPase"/>
</dbReference>
<feature type="transmembrane region" description="Helical" evidence="9">
    <location>
        <begin position="529"/>
        <end position="548"/>
    </location>
</feature>
<name>A0A1L7CEZ4_9CORY</name>
<dbReference type="InterPro" id="IPR003339">
    <property type="entry name" value="ABC/ECF_trnsptr_transmembrane"/>
</dbReference>
<dbReference type="InterPro" id="IPR017871">
    <property type="entry name" value="ABC_transporter-like_CS"/>
</dbReference>
<proteinExistence type="inferred from homology"/>
<dbReference type="AlphaFoldDB" id="A0A1L7CEZ4"/>
<evidence type="ECO:0000256" key="5">
    <source>
        <dbReference type="ARBA" id="ARBA00022741"/>
    </source>
</evidence>
<sequence>MESPGLQVTGLTIGYEPEQPVITDLSFCLEQGSYAVVAGASGCGKTTIAFALTGLLESSVHGWQQGTVTLNGHSLDAVPASQWARQVSCVWQQPDAQMCAQQLFMEPALPRDYQGLPIDETTEVCAEILSWVGLDHLSPTTDPLVLSGGEQQRLALAAAIAQGASLIILDEPTAALDDQAQQLFRQALANVRAKSAVSILAIDHRPERHRGLADRMLLLNPQGQLVYDGDFDHALNEQADLLRQHRVRTDGDLVLRTAPTPLSDPQTPTTVAPHSSELVLSATGVSYALDSGQRLLDPVTFEVRRGDLVAVWGPNGSGKTTLLSCIADAKKPLGTIQPPAAERISRGIGWVPQRASSLYSQDTVEQVLAAAASADRVHRLDELETTARDEVVGIVETLGLTDRLDNHPMSLSGGLRQRLSLAAALASRPTLLLLDEPTSAQDAIGTASMVEAIRKCRSEVACLVVSHDQEFLHALSPTQTLQLKPVSSNPTPEVQQQTSKVQPRLQVHSLVKMLCLIAVWIAAARRTNLHELAIVAGVLIVIAALSAIGAKKPLWLIRGLSVVVGFGLLTWVGFLPWVNQPPGLPWWNADRALGALLPAAQFSTLALSVVAFGARLDGKQIIDTVLSVFHIPYRFVDVGTYGSRFVTRIKRDYTLAKHQRHLLTRSHRSRANPLAVLAMLSVASLRDSEQLADALDSKGFGATPTRTLRHDRAFTLLDWLLLCTFIAFLLALPTLSQTLWSIV</sequence>
<keyword evidence="4 9" id="KW-0812">Transmembrane</keyword>
<dbReference type="CDD" id="cd16914">
    <property type="entry name" value="EcfT"/>
    <property type="match status" value="1"/>
</dbReference>
<feature type="transmembrane region" description="Helical" evidence="9">
    <location>
        <begin position="595"/>
        <end position="614"/>
    </location>
</feature>
<organism evidence="11 12">
    <name type="scientific">Corynebacterium aquilae DSM 44791</name>
    <dbReference type="NCBI Taxonomy" id="1431546"/>
    <lineage>
        <taxon>Bacteria</taxon>
        <taxon>Bacillati</taxon>
        <taxon>Actinomycetota</taxon>
        <taxon>Actinomycetes</taxon>
        <taxon>Mycobacteriales</taxon>
        <taxon>Corynebacteriaceae</taxon>
        <taxon>Corynebacterium</taxon>
    </lineage>
</organism>
<dbReference type="PANTHER" id="PTHR43553">
    <property type="entry name" value="HEAVY METAL TRANSPORTER"/>
    <property type="match status" value="1"/>
</dbReference>
<evidence type="ECO:0000313" key="12">
    <source>
        <dbReference type="Proteomes" id="UP000185478"/>
    </source>
</evidence>
<evidence type="ECO:0000259" key="10">
    <source>
        <dbReference type="PROSITE" id="PS50893"/>
    </source>
</evidence>
<dbReference type="GO" id="GO:0043190">
    <property type="term" value="C:ATP-binding cassette (ABC) transporter complex"/>
    <property type="evidence" value="ECO:0007669"/>
    <property type="project" value="TreeGrafter"/>
</dbReference>
<reference evidence="11 12" key="1">
    <citation type="submission" date="2014-08" db="EMBL/GenBank/DDBJ databases">
        <title>Complete genome sequence of Corynebacterium aquilae S-613T(T) (=DSM 44791(T)), isolated from the choana of a healthy golden eagle.</title>
        <authorList>
            <person name="Ruckert C."/>
            <person name="Albersmeier A."/>
            <person name="Winkler A."/>
            <person name="Kalinowski J."/>
        </authorList>
    </citation>
    <scope>NUCLEOTIDE SEQUENCE [LARGE SCALE GENOMIC DNA]</scope>
    <source>
        <strain evidence="11 12">S-613</strain>
    </source>
</reference>
<dbReference type="Pfam" id="PF00005">
    <property type="entry name" value="ABC_tran"/>
    <property type="match status" value="2"/>
</dbReference>
<keyword evidence="3" id="KW-0813">Transport</keyword>
<gene>
    <name evidence="11" type="ORF">CAQU_04215</name>
</gene>
<feature type="transmembrane region" description="Helical" evidence="9">
    <location>
        <begin position="716"/>
        <end position="735"/>
    </location>
</feature>
<dbReference type="EMBL" id="CP009245">
    <property type="protein sequence ID" value="APT84406.1"/>
    <property type="molecule type" value="Genomic_DNA"/>
</dbReference>
<dbReference type="InterPro" id="IPR003593">
    <property type="entry name" value="AAA+_ATPase"/>
</dbReference>
<keyword evidence="12" id="KW-1185">Reference proteome</keyword>
<evidence type="ECO:0000256" key="4">
    <source>
        <dbReference type="ARBA" id="ARBA00022692"/>
    </source>
</evidence>
<dbReference type="OrthoDB" id="501320at2"/>
<evidence type="ECO:0000313" key="11">
    <source>
        <dbReference type="EMBL" id="APT84406.1"/>
    </source>
</evidence>
<evidence type="ECO:0000256" key="8">
    <source>
        <dbReference type="ARBA" id="ARBA00023136"/>
    </source>
</evidence>
<feature type="domain" description="ABC transporter" evidence="10">
    <location>
        <begin position="6"/>
        <end position="247"/>
    </location>
</feature>
<accession>A0A1L7CEZ4</accession>
<keyword evidence="5" id="KW-0547">Nucleotide-binding</keyword>
<evidence type="ECO:0000256" key="3">
    <source>
        <dbReference type="ARBA" id="ARBA00022448"/>
    </source>
</evidence>
<dbReference type="Gene3D" id="3.40.50.300">
    <property type="entry name" value="P-loop containing nucleotide triphosphate hydrolases"/>
    <property type="match status" value="2"/>
</dbReference>
<keyword evidence="7 9" id="KW-1133">Transmembrane helix</keyword>
<dbReference type="STRING" id="1431546.CAQU_04215"/>
<dbReference type="GO" id="GO:0016887">
    <property type="term" value="F:ATP hydrolysis activity"/>
    <property type="evidence" value="ECO:0007669"/>
    <property type="project" value="InterPro"/>
</dbReference>
<evidence type="ECO:0000256" key="9">
    <source>
        <dbReference type="SAM" id="Phobius"/>
    </source>
</evidence>
<feature type="transmembrane region" description="Helical" evidence="9">
    <location>
        <begin position="555"/>
        <end position="575"/>
    </location>
</feature>
<comment type="subcellular location">
    <subcellularLocation>
        <location evidence="1">Membrane</location>
        <topology evidence="1">Multi-pass membrane protein</topology>
    </subcellularLocation>
</comment>
<dbReference type="GO" id="GO:0042626">
    <property type="term" value="F:ATPase-coupled transmembrane transporter activity"/>
    <property type="evidence" value="ECO:0007669"/>
    <property type="project" value="TreeGrafter"/>
</dbReference>
<feature type="domain" description="ABC transporter" evidence="10">
    <location>
        <begin position="280"/>
        <end position="511"/>
    </location>
</feature>
<evidence type="ECO:0000256" key="2">
    <source>
        <dbReference type="ARBA" id="ARBA00005417"/>
    </source>
</evidence>
<dbReference type="SMART" id="SM00382">
    <property type="entry name" value="AAA"/>
    <property type="match status" value="2"/>
</dbReference>